<dbReference type="InterPro" id="IPR036188">
    <property type="entry name" value="FAD/NAD-bd_sf"/>
</dbReference>
<evidence type="ECO:0000256" key="2">
    <source>
        <dbReference type="ARBA" id="ARBA00007801"/>
    </source>
</evidence>
<evidence type="ECO:0000313" key="6">
    <source>
        <dbReference type="EMBL" id="MBB4964917.1"/>
    </source>
</evidence>
<organism evidence="6 7">
    <name type="scientific">Saccharothrix violaceirubra</name>
    <dbReference type="NCBI Taxonomy" id="413306"/>
    <lineage>
        <taxon>Bacteria</taxon>
        <taxon>Bacillati</taxon>
        <taxon>Actinomycetota</taxon>
        <taxon>Actinomycetes</taxon>
        <taxon>Pseudonocardiales</taxon>
        <taxon>Pseudonocardiaceae</taxon>
        <taxon>Saccharothrix</taxon>
    </lineage>
</organism>
<accession>A0A7W7T2R6</accession>
<dbReference type="Pfam" id="PF01494">
    <property type="entry name" value="FAD_binding_3"/>
    <property type="match status" value="1"/>
</dbReference>
<evidence type="ECO:0000256" key="4">
    <source>
        <dbReference type="ARBA" id="ARBA00022827"/>
    </source>
</evidence>
<dbReference type="Proteomes" id="UP000542674">
    <property type="component" value="Unassembled WGS sequence"/>
</dbReference>
<dbReference type="InterPro" id="IPR036249">
    <property type="entry name" value="Thioredoxin-like_sf"/>
</dbReference>
<comment type="caution">
    <text evidence="6">The sequence shown here is derived from an EMBL/GenBank/DDBJ whole genome shotgun (WGS) entry which is preliminary data.</text>
</comment>
<comment type="cofactor">
    <cofactor evidence="1">
        <name>FAD</name>
        <dbReference type="ChEBI" id="CHEBI:57692"/>
    </cofactor>
</comment>
<keyword evidence="7" id="KW-1185">Reference proteome</keyword>
<evidence type="ECO:0000256" key="3">
    <source>
        <dbReference type="ARBA" id="ARBA00022630"/>
    </source>
</evidence>
<dbReference type="SUPFAM" id="SSF52833">
    <property type="entry name" value="Thioredoxin-like"/>
    <property type="match status" value="1"/>
</dbReference>
<name>A0A7W7T2R6_9PSEU</name>
<dbReference type="GO" id="GO:0016709">
    <property type="term" value="F:oxidoreductase activity, acting on paired donors, with incorporation or reduction of molecular oxygen, NAD(P)H as one donor, and incorporation of one atom of oxygen"/>
    <property type="evidence" value="ECO:0007669"/>
    <property type="project" value="UniProtKB-ARBA"/>
</dbReference>
<sequence length="467" mass="50484">MDTTVLIIGAGPTGLTLAVDLARRGVDFRIVDRAPRPFGGSRGKGLQPRTLEVLDDLGVIDGILASGRMNPMFLAHRGDEVIGTWPMYEHREPTSTVPYPGSLIIAQFRVEAILRARLEELGGKVEQGVALEDFTQDEDGVTAVLDGLPVRARYLVGADGGRSFVRKKLGVEFAGETWEDQRMLLADVRLDGLDREHWHIWPEPAAERVALCPLPGTDLFQFQAPAGADATEPTFEDIRSLLAERAGLVVHEVTWTSLYRANVRMVDRYRVGRVFLAGDAAHVHSPAGGLGMNTGIQDAYNLGWKLAAGTEVLLDSYEAERLPIAAWLLGTSSRLHKAMATDGVPGKRGDETFQLHLNYRGGPLATAGRSGDRAPDATCVVDGEPTRLFDLMRGPGFVVFGVDVSVADVRAAHPEVAAYRLADPDGSFAQGYDVAPGTLVLVRPDGYIATTSADPAEIVAYLDRIAR</sequence>
<dbReference type="SUPFAM" id="SSF51905">
    <property type="entry name" value="FAD/NAD(P)-binding domain"/>
    <property type="match status" value="1"/>
</dbReference>
<feature type="domain" description="FAD-binding" evidence="5">
    <location>
        <begin position="2"/>
        <end position="327"/>
    </location>
</feature>
<dbReference type="GO" id="GO:0071949">
    <property type="term" value="F:FAD binding"/>
    <property type="evidence" value="ECO:0007669"/>
    <property type="project" value="InterPro"/>
</dbReference>
<dbReference type="AlphaFoldDB" id="A0A7W7T2R6"/>
<comment type="similarity">
    <text evidence="2">Belongs to the PheA/TfdB FAD monooxygenase family.</text>
</comment>
<dbReference type="RefSeq" id="WP_184668215.1">
    <property type="nucleotide sequence ID" value="NZ_BAABAI010000039.1"/>
</dbReference>
<keyword evidence="3" id="KW-0285">Flavoprotein</keyword>
<keyword evidence="4" id="KW-0274">FAD</keyword>
<dbReference type="PANTHER" id="PTHR43004">
    <property type="entry name" value="TRK SYSTEM POTASSIUM UPTAKE PROTEIN"/>
    <property type="match status" value="1"/>
</dbReference>
<dbReference type="Gene3D" id="3.30.70.2450">
    <property type="match status" value="1"/>
</dbReference>
<dbReference type="NCBIfam" id="NF004832">
    <property type="entry name" value="PRK06184.1"/>
    <property type="match status" value="1"/>
</dbReference>
<dbReference type="InterPro" id="IPR050641">
    <property type="entry name" value="RIFMO-like"/>
</dbReference>
<dbReference type="InterPro" id="IPR002938">
    <property type="entry name" value="FAD-bd"/>
</dbReference>
<dbReference type="Gene3D" id="3.40.30.120">
    <property type="match status" value="1"/>
</dbReference>
<dbReference type="PRINTS" id="PR00420">
    <property type="entry name" value="RNGMNOXGNASE"/>
</dbReference>
<reference evidence="6 7" key="1">
    <citation type="submission" date="2020-08" db="EMBL/GenBank/DDBJ databases">
        <title>Sequencing the genomes of 1000 actinobacteria strains.</title>
        <authorList>
            <person name="Klenk H.-P."/>
        </authorList>
    </citation>
    <scope>NUCLEOTIDE SEQUENCE [LARGE SCALE GENOMIC DNA]</scope>
    <source>
        <strain evidence="6 7">DSM 45084</strain>
    </source>
</reference>
<dbReference type="Gene3D" id="3.50.50.60">
    <property type="entry name" value="FAD/NAD(P)-binding domain"/>
    <property type="match status" value="1"/>
</dbReference>
<evidence type="ECO:0000259" key="5">
    <source>
        <dbReference type="Pfam" id="PF01494"/>
    </source>
</evidence>
<dbReference type="Pfam" id="PF21274">
    <property type="entry name" value="Rng_hyd_C"/>
    <property type="match status" value="1"/>
</dbReference>
<gene>
    <name evidence="6" type="ORF">F4559_002276</name>
</gene>
<evidence type="ECO:0000313" key="7">
    <source>
        <dbReference type="Proteomes" id="UP000542674"/>
    </source>
</evidence>
<dbReference type="EMBL" id="JACHJS010000001">
    <property type="protein sequence ID" value="MBB4964917.1"/>
    <property type="molecule type" value="Genomic_DNA"/>
</dbReference>
<dbReference type="PANTHER" id="PTHR43004:SF19">
    <property type="entry name" value="BINDING MONOOXYGENASE, PUTATIVE (JCVI)-RELATED"/>
    <property type="match status" value="1"/>
</dbReference>
<evidence type="ECO:0000256" key="1">
    <source>
        <dbReference type="ARBA" id="ARBA00001974"/>
    </source>
</evidence>
<proteinExistence type="inferred from homology"/>
<protein>
    <submittedName>
        <fullName evidence="6">2-polyprenyl-6-methoxyphenol hydroxylase-like FAD-dependent oxidoreductase</fullName>
    </submittedName>
</protein>